<feature type="compositionally biased region" description="Low complexity" evidence="2">
    <location>
        <begin position="152"/>
        <end position="173"/>
    </location>
</feature>
<organism evidence="5 6">
    <name type="scientific">Ceraceosorus guamensis</name>
    <dbReference type="NCBI Taxonomy" id="1522189"/>
    <lineage>
        <taxon>Eukaryota</taxon>
        <taxon>Fungi</taxon>
        <taxon>Dikarya</taxon>
        <taxon>Basidiomycota</taxon>
        <taxon>Ustilaginomycotina</taxon>
        <taxon>Exobasidiomycetes</taxon>
        <taxon>Ceraceosorales</taxon>
        <taxon>Ceraceosoraceae</taxon>
        <taxon>Ceraceosorus</taxon>
    </lineage>
</organism>
<feature type="region of interest" description="Disordered" evidence="2">
    <location>
        <begin position="906"/>
        <end position="928"/>
    </location>
</feature>
<keyword evidence="3" id="KW-0812">Transmembrane</keyword>
<dbReference type="Gene3D" id="2.70.98.70">
    <property type="match status" value="1"/>
</dbReference>
<dbReference type="Proteomes" id="UP000245783">
    <property type="component" value="Unassembled WGS sequence"/>
</dbReference>
<evidence type="ECO:0000256" key="2">
    <source>
        <dbReference type="SAM" id="MobiDB-lite"/>
    </source>
</evidence>
<feature type="region of interest" description="Disordered" evidence="2">
    <location>
        <begin position="152"/>
        <end position="178"/>
    </location>
</feature>
<dbReference type="InterPro" id="IPR008929">
    <property type="entry name" value="Chondroitin_lyas"/>
</dbReference>
<proteinExistence type="predicted"/>
<feature type="domain" description="Heparinase II/III-like C-terminal" evidence="4">
    <location>
        <begin position="631"/>
        <end position="812"/>
    </location>
</feature>
<evidence type="ECO:0000256" key="1">
    <source>
        <dbReference type="ARBA" id="ARBA00004196"/>
    </source>
</evidence>
<feature type="compositionally biased region" description="Low complexity" evidence="2">
    <location>
        <begin position="14"/>
        <end position="30"/>
    </location>
</feature>
<dbReference type="SUPFAM" id="SSF48230">
    <property type="entry name" value="Chondroitin AC/alginate lyase"/>
    <property type="match status" value="1"/>
</dbReference>
<feature type="region of interest" description="Disordered" evidence="2">
    <location>
        <begin position="1"/>
        <end position="50"/>
    </location>
</feature>
<dbReference type="EMBL" id="KZ819354">
    <property type="protein sequence ID" value="PWN45684.1"/>
    <property type="molecule type" value="Genomic_DNA"/>
</dbReference>
<accession>A0A316W7X2</accession>
<protein>
    <recommendedName>
        <fullName evidence="4">Heparinase II/III-like C-terminal domain-containing protein</fullName>
    </recommendedName>
</protein>
<gene>
    <name evidence="5" type="ORF">IE81DRAFT_319985</name>
</gene>
<dbReference type="AlphaFoldDB" id="A0A316W7X2"/>
<dbReference type="STRING" id="1522189.A0A316W7X2"/>
<dbReference type="InterPro" id="IPR012480">
    <property type="entry name" value="Hepar_II_III_C"/>
</dbReference>
<feature type="compositionally biased region" description="Gly residues" evidence="2">
    <location>
        <begin position="34"/>
        <end position="50"/>
    </location>
</feature>
<evidence type="ECO:0000256" key="3">
    <source>
        <dbReference type="SAM" id="Phobius"/>
    </source>
</evidence>
<dbReference type="PANTHER" id="PTHR38045:SF1">
    <property type="entry name" value="HEPARINASE II_III-LIKE PROTEIN"/>
    <property type="match status" value="1"/>
</dbReference>
<keyword evidence="3" id="KW-1133">Transmembrane helix</keyword>
<keyword evidence="3" id="KW-0472">Membrane</keyword>
<feature type="region of interest" description="Disordered" evidence="2">
    <location>
        <begin position="850"/>
        <end position="879"/>
    </location>
</feature>
<evidence type="ECO:0000313" key="5">
    <source>
        <dbReference type="EMBL" id="PWN45684.1"/>
    </source>
</evidence>
<reference evidence="5 6" key="1">
    <citation type="journal article" date="2018" name="Mol. Biol. Evol.">
        <title>Broad Genomic Sampling Reveals a Smut Pathogenic Ancestry of the Fungal Clade Ustilaginomycotina.</title>
        <authorList>
            <person name="Kijpornyongpan T."/>
            <person name="Mondo S.J."/>
            <person name="Barry K."/>
            <person name="Sandor L."/>
            <person name="Lee J."/>
            <person name="Lipzen A."/>
            <person name="Pangilinan J."/>
            <person name="LaButti K."/>
            <person name="Hainaut M."/>
            <person name="Henrissat B."/>
            <person name="Grigoriev I.V."/>
            <person name="Spatafora J.W."/>
            <person name="Aime M.C."/>
        </authorList>
    </citation>
    <scope>NUCLEOTIDE SEQUENCE [LARGE SCALE GENOMIC DNA]</scope>
    <source>
        <strain evidence="5 6">MCA 4658</strain>
    </source>
</reference>
<dbReference type="GO" id="GO:0016829">
    <property type="term" value="F:lyase activity"/>
    <property type="evidence" value="ECO:0007669"/>
    <property type="project" value="InterPro"/>
</dbReference>
<feature type="region of interest" description="Disordered" evidence="2">
    <location>
        <begin position="85"/>
        <end position="107"/>
    </location>
</feature>
<dbReference type="GeneID" id="37034754"/>
<dbReference type="OrthoDB" id="3476529at2759"/>
<dbReference type="RefSeq" id="XP_025372844.1">
    <property type="nucleotide sequence ID" value="XM_025512884.1"/>
</dbReference>
<dbReference type="Gene3D" id="1.50.10.100">
    <property type="entry name" value="Chondroitin AC/alginate lyase"/>
    <property type="match status" value="1"/>
</dbReference>
<feature type="transmembrane region" description="Helical" evidence="3">
    <location>
        <begin position="130"/>
        <end position="149"/>
    </location>
</feature>
<evidence type="ECO:0000313" key="6">
    <source>
        <dbReference type="Proteomes" id="UP000245783"/>
    </source>
</evidence>
<dbReference type="InParanoid" id="A0A316W7X2"/>
<evidence type="ECO:0000259" key="4">
    <source>
        <dbReference type="Pfam" id="PF07940"/>
    </source>
</evidence>
<dbReference type="PANTHER" id="PTHR38045">
    <property type="entry name" value="CHROMOSOME 1, WHOLE GENOME SHOTGUN SEQUENCE"/>
    <property type="match status" value="1"/>
</dbReference>
<dbReference type="Pfam" id="PF07940">
    <property type="entry name" value="Hepar_II_III_C"/>
    <property type="match status" value="1"/>
</dbReference>
<sequence>MSYARPPEQPYAHSNASQYEQASAYYQQQQHGSDGYGHGSQGTYGHSQGGYGGGVSGGSYGGGYKYDDQQSSMFAPSEAHHYGQSSAALNTPYSDFPPTPGQPRANAASAAAQKYSYAPQKKGVSKWIKIGIPLLLLIIAGAVLGGIFGSRAANKDSSASSSKSGWTDSTSGDKPSFVGSDVLQRASAAAASGNVDDLQYHGTDAYGNPSFKSSATQGSPSASNGYQVDSFNGGSLQNLRSHPRIMTTQQQWQDLPGKISKDAYLTVWNDTIFKNATAWFPIPPTNYSIDGGFTGSGILDPARELQQRVKTFAYAYHMSGGDTKWRDRAWSELNTAAGNNPQYPWGEGAPDGSIWNANHFLDLAEATTAFAIGYDWLYDAWTDDQRATLRNAIATNGLVFGNNAYTGQNDGGNYGWWHLPANGFGNWNCVSNSGLLLGALAIAGDDGGNTTISTLVSQTFNNVLDNMKQNCMQGVYSDGTWSETPNYWYFGTNAQARAVSALTTATGSDQGLMAANNNWSKTGYFHMYVSGMASMFFYGDNGPNKFSTNANGMFLWGALSNNPLYALFQRDRADAADPLSMFWYDPSTKGAFWNGLDLDRYFDDGRGSWASMRSSWTDFTGMYAAIKSSNLTGHQTHGDLDAGTFVIDALGTRWAGELGNGNYLSTDYFREEVPTALRWGYYKKATQGQNTLVINDQNQMPDCQPINKFETTGAKQSNSVSYTPGTNDVAYFSTDMSSAYNNSGSAFPANTVKRGIRMLNGRRQVLVQDDIGANGGIQKIQWRVQTNATITLSADRRTATLTLENATDPNAWGGNTVAGPAPLIARFDKQTMIVKILSPATATFGVTSFSGNPEQKPTRIYGTDPNTTPGEQGDQPMPGRSVLTITLDGGDAQSIQVLWQPQWSNLNDADNKEPPNVPIDNWSLTSHN</sequence>
<name>A0A316W7X2_9BASI</name>
<keyword evidence="6" id="KW-1185">Reference proteome</keyword>
<comment type="subcellular location">
    <subcellularLocation>
        <location evidence="1">Cell envelope</location>
    </subcellularLocation>
</comment>